<protein>
    <recommendedName>
        <fullName evidence="2">IMD domain-containing protein</fullName>
    </recommendedName>
</protein>
<dbReference type="InterPro" id="IPR027267">
    <property type="entry name" value="AH/BAR_dom_sf"/>
</dbReference>
<dbReference type="InterPro" id="IPR013606">
    <property type="entry name" value="I-BAR_dom"/>
</dbReference>
<dbReference type="EMBL" id="CAJGYM010000047">
    <property type="protein sequence ID" value="CAD6194729.1"/>
    <property type="molecule type" value="Genomic_DNA"/>
</dbReference>
<dbReference type="GO" id="GO:0005543">
    <property type="term" value="F:phospholipid binding"/>
    <property type="evidence" value="ECO:0007669"/>
    <property type="project" value="TreeGrafter"/>
</dbReference>
<gene>
    <name evidence="3" type="ORF">CAUJ_LOCUS10648</name>
</gene>
<dbReference type="PROSITE" id="PS51338">
    <property type="entry name" value="IMD"/>
    <property type="match status" value="1"/>
</dbReference>
<feature type="region of interest" description="Disordered" evidence="1">
    <location>
        <begin position="308"/>
        <end position="331"/>
    </location>
</feature>
<dbReference type="Gene3D" id="1.20.1270.60">
    <property type="entry name" value="Arfaptin homology (AH) domain/BAR domain"/>
    <property type="match status" value="2"/>
</dbReference>
<proteinExistence type="predicted"/>
<evidence type="ECO:0000256" key="1">
    <source>
        <dbReference type="SAM" id="MobiDB-lite"/>
    </source>
</evidence>
<dbReference type="GO" id="GO:0003779">
    <property type="term" value="F:actin binding"/>
    <property type="evidence" value="ECO:0007669"/>
    <property type="project" value="InterPro"/>
</dbReference>
<evidence type="ECO:0000313" key="4">
    <source>
        <dbReference type="Proteomes" id="UP000835052"/>
    </source>
</evidence>
<dbReference type="SUPFAM" id="SSF103657">
    <property type="entry name" value="BAR/IMD domain-like"/>
    <property type="match status" value="1"/>
</dbReference>
<dbReference type="PANTHER" id="PTHR15708:SF4">
    <property type="entry name" value="FI21477P1-RELATED"/>
    <property type="match status" value="1"/>
</dbReference>
<reference evidence="3" key="1">
    <citation type="submission" date="2020-10" db="EMBL/GenBank/DDBJ databases">
        <authorList>
            <person name="Kikuchi T."/>
        </authorList>
    </citation>
    <scope>NUCLEOTIDE SEQUENCE</scope>
    <source>
        <strain evidence="3">NKZ352</strain>
    </source>
</reference>
<dbReference type="GO" id="GO:0009898">
    <property type="term" value="C:cytoplasmic side of plasma membrane"/>
    <property type="evidence" value="ECO:0007669"/>
    <property type="project" value="TreeGrafter"/>
</dbReference>
<dbReference type="OrthoDB" id="10061327at2759"/>
<feature type="domain" description="IMD" evidence="2">
    <location>
        <begin position="1"/>
        <end position="244"/>
    </location>
</feature>
<evidence type="ECO:0000259" key="2">
    <source>
        <dbReference type="PROSITE" id="PS51338"/>
    </source>
</evidence>
<feature type="compositionally biased region" description="Polar residues" evidence="1">
    <location>
        <begin position="321"/>
        <end position="331"/>
    </location>
</feature>
<dbReference type="GO" id="GO:0015629">
    <property type="term" value="C:actin cytoskeleton"/>
    <property type="evidence" value="ECO:0007669"/>
    <property type="project" value="TreeGrafter"/>
</dbReference>
<dbReference type="PANTHER" id="PTHR15708">
    <property type="entry name" value="ACTIN BUNDLING/MISSING IN METASTASIS-RELATED"/>
    <property type="match status" value="1"/>
</dbReference>
<dbReference type="AlphaFoldDB" id="A0A8S1HFR8"/>
<sequence length="570" mass="62499">MDPDAEFNSLTGLYQSVVHDMKQTYPGWETVSLKAIKLASQIKVTAQYLCSFVDAIQSVSDHANNLKGASRDVGACVTRVCIRERALESRLRAWADALSDEMAVSLQQRAAYWKSRTSELDKAASKHVKKVRSRKHRPDPNAMNEQRALCTQILAEQRAQFAFFTGTLMPVLNAQIGALDEGSHIRQVVESLDSTVKHVDTEKLISTIVSDVCQGADSAWRECLAAAGQKASEEIYSIGSIRDLSAFNTPTLISRDDHSDTFSRVSGDFKDRYIQENRERRYRSPLNSSFIPPEPSCKDVGESCALNGFGKPPLQRRTSERSLGTASISSQNDSSYSTVLNNVSEERQRMFQSNLPPPYHHVIQQRSTEQINGRNAIQRPQSFGGALRVNYTTPSSCLGSTPIFTNPMSNSSCSSSDAASSSALLIAETVHQIDQLGSDLENYCAMSDSRLQRQPSLSNVSRSDGSRTVEDFSGPRNNFNIPSQQGNNLGTVRIRTASSGSSRPPPPTRRSSQITAATPTAPSVAETRLSANSIMGSRQSLNSTALYSQNGSTLDLYMSAAPNRADNYRI</sequence>
<accession>A0A8S1HFR8</accession>
<organism evidence="3 4">
    <name type="scientific">Caenorhabditis auriculariae</name>
    <dbReference type="NCBI Taxonomy" id="2777116"/>
    <lineage>
        <taxon>Eukaryota</taxon>
        <taxon>Metazoa</taxon>
        <taxon>Ecdysozoa</taxon>
        <taxon>Nematoda</taxon>
        <taxon>Chromadorea</taxon>
        <taxon>Rhabditida</taxon>
        <taxon>Rhabditina</taxon>
        <taxon>Rhabditomorpha</taxon>
        <taxon>Rhabditoidea</taxon>
        <taxon>Rhabditidae</taxon>
        <taxon>Peloderinae</taxon>
        <taxon>Caenorhabditis</taxon>
    </lineage>
</organism>
<dbReference type="Pfam" id="PF08397">
    <property type="entry name" value="IMD"/>
    <property type="match status" value="1"/>
</dbReference>
<feature type="compositionally biased region" description="Polar residues" evidence="1">
    <location>
        <begin position="452"/>
        <end position="463"/>
    </location>
</feature>
<dbReference type="GO" id="GO:0030031">
    <property type="term" value="P:cell projection assembly"/>
    <property type="evidence" value="ECO:0007669"/>
    <property type="project" value="TreeGrafter"/>
</dbReference>
<feature type="compositionally biased region" description="Polar residues" evidence="1">
    <location>
        <begin position="475"/>
        <end position="490"/>
    </location>
</feature>
<dbReference type="Proteomes" id="UP000835052">
    <property type="component" value="Unassembled WGS sequence"/>
</dbReference>
<feature type="region of interest" description="Disordered" evidence="1">
    <location>
        <begin position="450"/>
        <end position="524"/>
    </location>
</feature>
<evidence type="ECO:0000313" key="3">
    <source>
        <dbReference type="EMBL" id="CAD6194729.1"/>
    </source>
</evidence>
<dbReference type="InterPro" id="IPR030127">
    <property type="entry name" value="MTSS1/MTSS2"/>
</dbReference>
<comment type="caution">
    <text evidence="3">The sequence shown here is derived from an EMBL/GenBank/DDBJ whole genome shotgun (WGS) entry which is preliminary data.</text>
</comment>
<dbReference type="GO" id="GO:0007009">
    <property type="term" value="P:plasma membrane organization"/>
    <property type="evidence" value="ECO:0007669"/>
    <property type="project" value="InterPro"/>
</dbReference>
<keyword evidence="4" id="KW-1185">Reference proteome</keyword>
<name>A0A8S1HFR8_9PELO</name>